<keyword evidence="3" id="KW-1185">Reference proteome</keyword>
<name>A0AAX6IKU3_IRIPA</name>
<evidence type="ECO:0000313" key="3">
    <source>
        <dbReference type="Proteomes" id="UP001140949"/>
    </source>
</evidence>
<evidence type="ECO:0000313" key="2">
    <source>
        <dbReference type="EMBL" id="KAJ6853678.1"/>
    </source>
</evidence>
<accession>A0AAX6IKU3</accession>
<proteinExistence type="predicted"/>
<feature type="region of interest" description="Disordered" evidence="1">
    <location>
        <begin position="392"/>
        <end position="443"/>
    </location>
</feature>
<dbReference type="Proteomes" id="UP001140949">
    <property type="component" value="Unassembled WGS sequence"/>
</dbReference>
<dbReference type="AlphaFoldDB" id="A0AAX6IKU3"/>
<protein>
    <submittedName>
        <fullName evidence="2">Histone deacetylase HDT2-like</fullName>
    </submittedName>
</protein>
<organism evidence="2 3">
    <name type="scientific">Iris pallida</name>
    <name type="common">Sweet iris</name>
    <dbReference type="NCBI Taxonomy" id="29817"/>
    <lineage>
        <taxon>Eukaryota</taxon>
        <taxon>Viridiplantae</taxon>
        <taxon>Streptophyta</taxon>
        <taxon>Embryophyta</taxon>
        <taxon>Tracheophyta</taxon>
        <taxon>Spermatophyta</taxon>
        <taxon>Magnoliopsida</taxon>
        <taxon>Liliopsida</taxon>
        <taxon>Asparagales</taxon>
        <taxon>Iridaceae</taxon>
        <taxon>Iridoideae</taxon>
        <taxon>Irideae</taxon>
        <taxon>Iris</taxon>
    </lineage>
</organism>
<sequence length="443" mass="47746">MLIWGEIVKGQAKMKANGGLDKIDDEGKAILYRLIAKEEEAKKAAACGKNLPTESLSLSEIPSFSATTEPWGEIVKGQAKMKANGGLDKIDDEGKAIFYSLIAKEEEAKKAAASGKNLRRVCRLQPNLSLSKIPSFPATTKRWGEIVKGQAKMKANGGLDKIDDEGKAIFYSLIAKEEEAKKAAASGKNLRRVCRLQPNLSLSKIPSFPATTKRWGEIVKGQAKMKANGGLDKIDDEGKAILYSLIAKEEEAKKAAASGKNLRRVCRLQPNLSLSEIPSFPATTKRWGEIVKGQAKMKANGGLDKIDDEGKAILYRLIAKEEEAKKAAACGKNLPTESLSLSEIPSFSATTEPWGEIVKGQAMMKGKGKKGKIDDEGKAILCSLIAKEEEAKKAAVSGKKRPTESSPKTPATEKRAKLISSAGQKTDGNERKGGRTPQLLTLL</sequence>
<reference evidence="2" key="2">
    <citation type="submission" date="2023-04" db="EMBL/GenBank/DDBJ databases">
        <authorList>
            <person name="Bruccoleri R.E."/>
            <person name="Oakeley E.J."/>
            <person name="Faust A.-M."/>
            <person name="Dessus-Babus S."/>
            <person name="Altorfer M."/>
            <person name="Burckhardt D."/>
            <person name="Oertli M."/>
            <person name="Naumann U."/>
            <person name="Petersen F."/>
            <person name="Wong J."/>
        </authorList>
    </citation>
    <scope>NUCLEOTIDE SEQUENCE</scope>
    <source>
        <strain evidence="2">GSM-AAB239-AS_SAM_17_03QT</strain>
        <tissue evidence="2">Leaf</tissue>
    </source>
</reference>
<gene>
    <name evidence="2" type="ORF">M6B38_113640</name>
</gene>
<dbReference type="EMBL" id="JANAVB010000400">
    <property type="protein sequence ID" value="KAJ6853678.1"/>
    <property type="molecule type" value="Genomic_DNA"/>
</dbReference>
<evidence type="ECO:0000256" key="1">
    <source>
        <dbReference type="SAM" id="MobiDB-lite"/>
    </source>
</evidence>
<comment type="caution">
    <text evidence="2">The sequence shown here is derived from an EMBL/GenBank/DDBJ whole genome shotgun (WGS) entry which is preliminary data.</text>
</comment>
<reference evidence="2" key="1">
    <citation type="journal article" date="2023" name="GigaByte">
        <title>Genome assembly of the bearded iris, Iris pallida Lam.</title>
        <authorList>
            <person name="Bruccoleri R.E."/>
            <person name="Oakeley E.J."/>
            <person name="Faust A.M.E."/>
            <person name="Altorfer M."/>
            <person name="Dessus-Babus S."/>
            <person name="Burckhardt D."/>
            <person name="Oertli M."/>
            <person name="Naumann U."/>
            <person name="Petersen F."/>
            <person name="Wong J."/>
        </authorList>
    </citation>
    <scope>NUCLEOTIDE SEQUENCE</scope>
    <source>
        <strain evidence="2">GSM-AAB239-AS_SAM_17_03QT</strain>
    </source>
</reference>